<evidence type="ECO:0000313" key="2">
    <source>
        <dbReference type="Proteomes" id="UP000177167"/>
    </source>
</evidence>
<dbReference type="Pfam" id="PF05635">
    <property type="entry name" value="23S_rRNA_IVP"/>
    <property type="match status" value="1"/>
</dbReference>
<dbReference type="Gene3D" id="1.20.1440.60">
    <property type="entry name" value="23S rRNA-intervening sequence"/>
    <property type="match status" value="1"/>
</dbReference>
<dbReference type="NCBIfam" id="TIGR02436">
    <property type="entry name" value="four helix bundle protein"/>
    <property type="match status" value="1"/>
</dbReference>
<dbReference type="AlphaFoldDB" id="A0A1F8F8F6"/>
<dbReference type="InterPro" id="IPR036583">
    <property type="entry name" value="23S_rRNA_IVS_sf"/>
</dbReference>
<name>A0A1F8F8F6_9BACT</name>
<gene>
    <name evidence="1" type="ORF">A3J46_01135</name>
</gene>
<dbReference type="PIRSF" id="PIRSF035652">
    <property type="entry name" value="CHP02436"/>
    <property type="match status" value="1"/>
</dbReference>
<comment type="caution">
    <text evidence="1">The sequence shown here is derived from an EMBL/GenBank/DDBJ whole genome shotgun (WGS) entry which is preliminary data.</text>
</comment>
<accession>A0A1F8F8F6</accession>
<protein>
    <submittedName>
        <fullName evidence="1">Four helix bundle protein</fullName>
    </submittedName>
</protein>
<dbReference type="EMBL" id="MGJP01000036">
    <property type="protein sequence ID" value="OGN09442.1"/>
    <property type="molecule type" value="Genomic_DNA"/>
</dbReference>
<proteinExistence type="predicted"/>
<reference evidence="1 2" key="1">
    <citation type="journal article" date="2016" name="Nat. Commun.">
        <title>Thousands of microbial genomes shed light on interconnected biogeochemical processes in an aquifer system.</title>
        <authorList>
            <person name="Anantharaman K."/>
            <person name="Brown C.T."/>
            <person name="Hug L.A."/>
            <person name="Sharon I."/>
            <person name="Castelle C.J."/>
            <person name="Probst A.J."/>
            <person name="Thomas B.C."/>
            <person name="Singh A."/>
            <person name="Wilkins M.J."/>
            <person name="Karaoz U."/>
            <person name="Brodie E.L."/>
            <person name="Williams K.H."/>
            <person name="Hubbard S.S."/>
            <person name="Banfield J.F."/>
        </authorList>
    </citation>
    <scope>NUCLEOTIDE SEQUENCE [LARGE SCALE GENOMIC DNA]</scope>
</reference>
<organism evidence="1 2">
    <name type="scientific">Candidatus Yanofskybacteria bacterium RIFCSPHIGHO2_02_FULL_41_11</name>
    <dbReference type="NCBI Taxonomy" id="1802675"/>
    <lineage>
        <taxon>Bacteria</taxon>
        <taxon>Candidatus Yanofskyibacteriota</taxon>
    </lineage>
</organism>
<sequence length="127" mass="14391">MPNIQTHKYDLEERTAKFGEDIIEFARKLPKNDITQRIIPQLIGAGTAVGSNYCEADCAESNKDFIHKMAVANKETKESKHFLRMSAKASPEHAAEARQLWKEAHELNLIFTTIIKKAKITEGNKHT</sequence>
<evidence type="ECO:0000313" key="1">
    <source>
        <dbReference type="EMBL" id="OGN09442.1"/>
    </source>
</evidence>
<dbReference type="InterPro" id="IPR012657">
    <property type="entry name" value="23S_rRNA-intervening_sequence"/>
</dbReference>
<dbReference type="SUPFAM" id="SSF158446">
    <property type="entry name" value="IVS-encoded protein-like"/>
    <property type="match status" value="1"/>
</dbReference>
<dbReference type="Proteomes" id="UP000177167">
    <property type="component" value="Unassembled WGS sequence"/>
</dbReference>